<dbReference type="Pfam" id="PF00583">
    <property type="entry name" value="Acetyltransf_1"/>
    <property type="match status" value="1"/>
</dbReference>
<dbReference type="PANTHER" id="PTHR43072:SF60">
    <property type="entry name" value="L-2,4-DIAMINOBUTYRIC ACID ACETYLTRANSFERASE"/>
    <property type="match status" value="1"/>
</dbReference>
<dbReference type="OrthoDB" id="9805924at2"/>
<evidence type="ECO:0000313" key="3">
    <source>
        <dbReference type="Proteomes" id="UP000183982"/>
    </source>
</evidence>
<dbReference type="Gene3D" id="3.40.630.30">
    <property type="match status" value="1"/>
</dbReference>
<keyword evidence="2" id="KW-0808">Transferase</keyword>
<dbReference type="Proteomes" id="UP000183982">
    <property type="component" value="Unassembled WGS sequence"/>
</dbReference>
<dbReference type="EMBL" id="FQZQ01000006">
    <property type="protein sequence ID" value="SHJ21285.1"/>
    <property type="molecule type" value="Genomic_DNA"/>
</dbReference>
<evidence type="ECO:0000313" key="2">
    <source>
        <dbReference type="EMBL" id="SHJ21285.1"/>
    </source>
</evidence>
<dbReference type="InterPro" id="IPR016181">
    <property type="entry name" value="Acyl_CoA_acyltransferase"/>
</dbReference>
<dbReference type="RefSeq" id="WP_073251006.1">
    <property type="nucleotide sequence ID" value="NZ_FQZQ01000006.1"/>
</dbReference>
<gene>
    <name evidence="2" type="ORF">SAMN05444000_10646</name>
</gene>
<organism evidence="2 3">
    <name type="scientific">Shimia gijangensis</name>
    <dbReference type="NCBI Taxonomy" id="1470563"/>
    <lineage>
        <taxon>Bacteria</taxon>
        <taxon>Pseudomonadati</taxon>
        <taxon>Pseudomonadota</taxon>
        <taxon>Alphaproteobacteria</taxon>
        <taxon>Rhodobacterales</taxon>
        <taxon>Roseobacteraceae</taxon>
    </lineage>
</organism>
<evidence type="ECO:0000259" key="1">
    <source>
        <dbReference type="PROSITE" id="PS51186"/>
    </source>
</evidence>
<dbReference type="PANTHER" id="PTHR43072">
    <property type="entry name" value="N-ACETYLTRANSFERASE"/>
    <property type="match status" value="1"/>
</dbReference>
<dbReference type="SUPFAM" id="SSF55729">
    <property type="entry name" value="Acyl-CoA N-acyltransferases (Nat)"/>
    <property type="match status" value="1"/>
</dbReference>
<dbReference type="InterPro" id="IPR000182">
    <property type="entry name" value="GNAT_dom"/>
</dbReference>
<dbReference type="AlphaFoldDB" id="A0A1M6HGI9"/>
<keyword evidence="3" id="KW-1185">Reference proteome</keyword>
<accession>A0A1M6HGI9</accession>
<dbReference type="PROSITE" id="PS51186">
    <property type="entry name" value="GNAT"/>
    <property type="match status" value="1"/>
</dbReference>
<sequence>MSTALHLARPEDIDRLLPLVEAFHSEAGIVLSSEDRHAAVLPLLEGTPLGVAYLIGPTRAPVGYIVITFGWSIEFGGMDAFIDELYIRPAVRKRGMGTDVLTALPRALADAGVKAFHLEVDHDNETAQRLYTRAGFTTRPRYMLMSRKL</sequence>
<feature type="domain" description="N-acetyltransferase" evidence="1">
    <location>
        <begin position="3"/>
        <end position="149"/>
    </location>
</feature>
<dbReference type="STRING" id="1470563.SAMN05444000_10646"/>
<proteinExistence type="predicted"/>
<dbReference type="GO" id="GO:0016747">
    <property type="term" value="F:acyltransferase activity, transferring groups other than amino-acyl groups"/>
    <property type="evidence" value="ECO:0007669"/>
    <property type="project" value="InterPro"/>
</dbReference>
<name>A0A1M6HGI9_9RHOB</name>
<protein>
    <submittedName>
        <fullName evidence="2">Acetyltransferase (GNAT) family protein</fullName>
    </submittedName>
</protein>
<reference evidence="3" key="1">
    <citation type="submission" date="2016-11" db="EMBL/GenBank/DDBJ databases">
        <authorList>
            <person name="Varghese N."/>
            <person name="Submissions S."/>
        </authorList>
    </citation>
    <scope>NUCLEOTIDE SEQUENCE [LARGE SCALE GENOMIC DNA]</scope>
    <source>
        <strain evidence="3">DSM 100564</strain>
    </source>
</reference>